<reference evidence="2 3" key="1">
    <citation type="submission" date="2024-11" db="EMBL/GenBank/DDBJ databases">
        <title>Chromosome-level genome assembly of the freshwater bivalve Anodonta woodiana.</title>
        <authorList>
            <person name="Chen X."/>
        </authorList>
    </citation>
    <scope>NUCLEOTIDE SEQUENCE [LARGE SCALE GENOMIC DNA]</scope>
    <source>
        <strain evidence="2">MN2024</strain>
        <tissue evidence="2">Gills</tissue>
    </source>
</reference>
<protein>
    <submittedName>
        <fullName evidence="2">Uncharacterized protein</fullName>
    </submittedName>
</protein>
<dbReference type="EMBL" id="JBJQND010000006">
    <property type="protein sequence ID" value="KAL3874068.1"/>
    <property type="molecule type" value="Genomic_DNA"/>
</dbReference>
<feature type="compositionally biased region" description="Polar residues" evidence="1">
    <location>
        <begin position="123"/>
        <end position="137"/>
    </location>
</feature>
<evidence type="ECO:0000256" key="1">
    <source>
        <dbReference type="SAM" id="MobiDB-lite"/>
    </source>
</evidence>
<name>A0ABD3WLE4_SINWO</name>
<keyword evidence="3" id="KW-1185">Reference proteome</keyword>
<dbReference type="Proteomes" id="UP001634394">
    <property type="component" value="Unassembled WGS sequence"/>
</dbReference>
<sequence>MEVPSLFKKPLIRQVCMADNDELVPNLEDHLLCDEVIDDWDELNSYETRKSVATQHESKSAYDDGYKESCPPTNSPVSFKVASQFSSLEEYFNPYIYDLLHIWRESRNDYDSSGDSTEVLPGDSQSSDVLSQGSQYSTGFAGEDTVFPISTQMETYNAEVNTDERDKLVNQGGSLKSEEQVKHQRQDNGTTCSFITENYDHALARDSDSETPSGPANSTCISNSATPEEQQVGEVTEEENDSGSDHLSSVGSPEPMLEETADGIVYRLQEILIFENERYPSPLSRYMTSNDHQVPDMEMEIDGYFSDDGSGFHHRRSRTLNSCTDQVVPGDMLEE</sequence>
<gene>
    <name evidence="2" type="ORF">ACJMK2_037131</name>
</gene>
<feature type="region of interest" description="Disordered" evidence="1">
    <location>
        <begin position="205"/>
        <end position="256"/>
    </location>
</feature>
<dbReference type="AlphaFoldDB" id="A0ABD3WLE4"/>
<feature type="region of interest" description="Disordered" evidence="1">
    <location>
        <begin position="110"/>
        <end position="137"/>
    </location>
</feature>
<evidence type="ECO:0000313" key="3">
    <source>
        <dbReference type="Proteomes" id="UP001634394"/>
    </source>
</evidence>
<evidence type="ECO:0000313" key="2">
    <source>
        <dbReference type="EMBL" id="KAL3874068.1"/>
    </source>
</evidence>
<comment type="caution">
    <text evidence="2">The sequence shown here is derived from an EMBL/GenBank/DDBJ whole genome shotgun (WGS) entry which is preliminary data.</text>
</comment>
<proteinExistence type="predicted"/>
<organism evidence="2 3">
    <name type="scientific">Sinanodonta woodiana</name>
    <name type="common">Chinese pond mussel</name>
    <name type="synonym">Anodonta woodiana</name>
    <dbReference type="NCBI Taxonomy" id="1069815"/>
    <lineage>
        <taxon>Eukaryota</taxon>
        <taxon>Metazoa</taxon>
        <taxon>Spiralia</taxon>
        <taxon>Lophotrochozoa</taxon>
        <taxon>Mollusca</taxon>
        <taxon>Bivalvia</taxon>
        <taxon>Autobranchia</taxon>
        <taxon>Heteroconchia</taxon>
        <taxon>Palaeoheterodonta</taxon>
        <taxon>Unionida</taxon>
        <taxon>Unionoidea</taxon>
        <taxon>Unionidae</taxon>
        <taxon>Unioninae</taxon>
        <taxon>Sinanodonta</taxon>
    </lineage>
</organism>
<accession>A0ABD3WLE4</accession>
<feature type="compositionally biased region" description="Polar residues" evidence="1">
    <location>
        <begin position="210"/>
        <end position="227"/>
    </location>
</feature>